<dbReference type="Proteomes" id="UP001596410">
    <property type="component" value="Unassembled WGS sequence"/>
</dbReference>
<keyword evidence="2" id="KW-1185">Reference proteome</keyword>
<sequence length="135" mass="15916">MTEIYLGIKDGQLAPCPKSPNCVSTSTEDYDKSMEPLPLLRSLTKTKKTIRSLIHQMERCEIIEETDNYLYVIFKSKVMKFKDDVEFYLNEETGLLHFRSSSRIGYSDFGVNRKRMEKFSESYNQIYESEDFHEL</sequence>
<dbReference type="PANTHER" id="PTHR34801">
    <property type="entry name" value="EXPRESSED PROTEIN"/>
    <property type="match status" value="1"/>
</dbReference>
<evidence type="ECO:0000313" key="1">
    <source>
        <dbReference type="EMBL" id="MFC7062705.1"/>
    </source>
</evidence>
<organism evidence="1 2">
    <name type="scientific">Halobacillus seohaensis</name>
    <dbReference type="NCBI Taxonomy" id="447421"/>
    <lineage>
        <taxon>Bacteria</taxon>
        <taxon>Bacillati</taxon>
        <taxon>Bacillota</taxon>
        <taxon>Bacilli</taxon>
        <taxon>Bacillales</taxon>
        <taxon>Bacillaceae</taxon>
        <taxon>Halobacillus</taxon>
    </lineage>
</organism>
<accession>A0ABW2EPC8</accession>
<gene>
    <name evidence="1" type="ORF">ACFQIC_12655</name>
</gene>
<comment type="caution">
    <text evidence="1">The sequence shown here is derived from an EMBL/GenBank/DDBJ whole genome shotgun (WGS) entry which is preliminary data.</text>
</comment>
<dbReference type="InterPro" id="IPR010865">
    <property type="entry name" value="DUF1499"/>
</dbReference>
<dbReference type="PANTHER" id="PTHR34801:SF6">
    <property type="entry name" value="SLL1620 PROTEIN"/>
    <property type="match status" value="1"/>
</dbReference>
<dbReference type="EMBL" id="JBHSZV010000032">
    <property type="protein sequence ID" value="MFC7062705.1"/>
    <property type="molecule type" value="Genomic_DNA"/>
</dbReference>
<reference evidence="2" key="1">
    <citation type="journal article" date="2019" name="Int. J. Syst. Evol. Microbiol.">
        <title>The Global Catalogue of Microorganisms (GCM) 10K type strain sequencing project: providing services to taxonomists for standard genome sequencing and annotation.</title>
        <authorList>
            <consortium name="The Broad Institute Genomics Platform"/>
            <consortium name="The Broad Institute Genome Sequencing Center for Infectious Disease"/>
            <person name="Wu L."/>
            <person name="Ma J."/>
        </authorList>
    </citation>
    <scope>NUCLEOTIDE SEQUENCE [LARGE SCALE GENOMIC DNA]</scope>
    <source>
        <strain evidence="2">CGMCC 4.1621</strain>
    </source>
</reference>
<dbReference type="PIRSF" id="PIRSF026426">
    <property type="entry name" value="DUF1499"/>
    <property type="match status" value="1"/>
</dbReference>
<proteinExistence type="predicted"/>
<protein>
    <submittedName>
        <fullName evidence="1">DUF1499 domain-containing protein</fullName>
    </submittedName>
</protein>
<dbReference type="Pfam" id="PF07386">
    <property type="entry name" value="DUF1499"/>
    <property type="match status" value="1"/>
</dbReference>
<evidence type="ECO:0000313" key="2">
    <source>
        <dbReference type="Proteomes" id="UP001596410"/>
    </source>
</evidence>
<dbReference type="RefSeq" id="WP_204709597.1">
    <property type="nucleotide sequence ID" value="NZ_JBHSZV010000032.1"/>
</dbReference>
<name>A0ABW2EPC8_9BACI</name>